<keyword evidence="2" id="KW-0460">Magnesium</keyword>
<evidence type="ECO:0000256" key="2">
    <source>
        <dbReference type="ARBA" id="ARBA00022842"/>
    </source>
</evidence>
<dbReference type="SUPFAM" id="SSF88723">
    <property type="entry name" value="PIN domain-like"/>
    <property type="match status" value="1"/>
</dbReference>
<dbReference type="GO" id="GO:0017108">
    <property type="term" value="F:5'-flap endonuclease activity"/>
    <property type="evidence" value="ECO:0007669"/>
    <property type="project" value="TreeGrafter"/>
</dbReference>
<dbReference type="Pfam" id="PF00752">
    <property type="entry name" value="XPG_N"/>
    <property type="match status" value="1"/>
</dbReference>
<dbReference type="KEGG" id="ota:OT_ostta02g01050"/>
<gene>
    <name evidence="4" type="ORF">OT_ostta02g01050</name>
</gene>
<evidence type="ECO:0000256" key="1">
    <source>
        <dbReference type="ARBA" id="ARBA00022723"/>
    </source>
</evidence>
<dbReference type="InterPro" id="IPR006085">
    <property type="entry name" value="XPG_DNA_repair_N"/>
</dbReference>
<dbReference type="GO" id="GO:0046872">
    <property type="term" value="F:metal ion binding"/>
    <property type="evidence" value="ECO:0007669"/>
    <property type="project" value="UniProtKB-KW"/>
</dbReference>
<keyword evidence="4" id="KW-0255">Endonuclease</keyword>
<dbReference type="SMART" id="SM00485">
    <property type="entry name" value="XPGN"/>
    <property type="match status" value="1"/>
</dbReference>
<name>A0A090MBJ3_OSTTA</name>
<keyword evidence="1" id="KW-0479">Metal-binding</keyword>
<dbReference type="InterPro" id="IPR029060">
    <property type="entry name" value="PIN-like_dom_sf"/>
</dbReference>
<dbReference type="AlphaFoldDB" id="A0A090MBJ3"/>
<sequence length="231" mass="25460">MGVAAGWDAFAFGTVGSSNVDALAKTKAGVNANIWIHRGCAMCKSGSVQEKLHSAVLEVVSRVTRLVNAAVFPVLIFDGARTESKRETHAMQAGVKGENFERCDVPHILNEVRSRGFAYVVAPHEADHQLKFLEAFWSLFNVFPISPRVDIAARADLRRFPSTDTSSERARVCFRRCQELNFCLFSASDLSSIVTMSTTMNTTMSIATSCVSHRDTANPVERRSSSIEWIL</sequence>
<dbReference type="RefSeq" id="XP_022840696.1">
    <property type="nucleotide sequence ID" value="XM_022985001.1"/>
</dbReference>
<reference evidence="5" key="1">
    <citation type="journal article" date="2006" name="Proc. Natl. Acad. Sci. U.S.A.">
        <title>Genome analysis of the smallest free-living eukaryote Ostreococcus tauri unveils many unique features.</title>
        <authorList>
            <person name="Derelle E."/>
            <person name="Ferraz C."/>
            <person name="Rombauts S."/>
            <person name="Rouze P."/>
            <person name="Worden A.Z."/>
            <person name="Robbens S."/>
            <person name="Partensky F."/>
            <person name="Degroeve S."/>
            <person name="Echeynie S."/>
            <person name="Cooke R."/>
            <person name="Saeys Y."/>
            <person name="Wuyts J."/>
            <person name="Jabbari K."/>
            <person name="Bowler C."/>
            <person name="Panaud O."/>
            <person name="Piegu B."/>
            <person name="Ball S.G."/>
            <person name="Ral J.-P."/>
            <person name="Bouget F.-Y."/>
            <person name="Piganeau G."/>
            <person name="De Baets B."/>
            <person name="Picard A."/>
            <person name="Delseny M."/>
            <person name="Demaille J."/>
            <person name="Van de Peer Y."/>
            <person name="Moreau H."/>
        </authorList>
    </citation>
    <scope>NUCLEOTIDE SEQUENCE [LARGE SCALE GENOMIC DNA]</scope>
    <source>
        <strain evidence="5">OTTH 0595 / CCAP 157/2 / RCC745</strain>
    </source>
</reference>
<dbReference type="EMBL" id="CAID01000002">
    <property type="protein sequence ID" value="CEG00954.1"/>
    <property type="molecule type" value="Genomic_DNA"/>
</dbReference>
<dbReference type="GeneID" id="9832694"/>
<accession>A0A090MBJ3</accession>
<dbReference type="Gene3D" id="3.40.50.1010">
    <property type="entry name" value="5'-nuclease"/>
    <property type="match status" value="1"/>
</dbReference>
<dbReference type="STRING" id="70448.A0A090MBJ3"/>
<proteinExistence type="predicted"/>
<keyword evidence="4" id="KW-0540">Nuclease</keyword>
<feature type="domain" description="XPG N-terminal" evidence="3">
    <location>
        <begin position="1"/>
        <end position="99"/>
    </location>
</feature>
<dbReference type="PRINTS" id="PR00853">
    <property type="entry name" value="XPGRADSUPER"/>
</dbReference>
<dbReference type="OrthoDB" id="2959108at2759"/>
<dbReference type="PANTHER" id="PTHR11081:SF9">
    <property type="entry name" value="FLAP ENDONUCLEASE 1"/>
    <property type="match status" value="1"/>
</dbReference>
<keyword evidence="4" id="KW-0378">Hydrolase</keyword>
<evidence type="ECO:0000313" key="5">
    <source>
        <dbReference type="Proteomes" id="UP000009170"/>
    </source>
</evidence>
<comment type="caution">
    <text evidence="4">The sequence shown here is derived from an EMBL/GenBank/DDBJ whole genome shotgun (WGS) entry which is preliminary data.</text>
</comment>
<protein>
    <submittedName>
        <fullName evidence="4">XPG/Rad2 endonuclease</fullName>
    </submittedName>
</protein>
<organism evidence="4 5">
    <name type="scientific">Ostreococcus tauri</name>
    <name type="common">Marine green alga</name>
    <dbReference type="NCBI Taxonomy" id="70448"/>
    <lineage>
        <taxon>Eukaryota</taxon>
        <taxon>Viridiplantae</taxon>
        <taxon>Chlorophyta</taxon>
        <taxon>Mamiellophyceae</taxon>
        <taxon>Mamiellales</taxon>
        <taxon>Bathycoccaceae</taxon>
        <taxon>Ostreococcus</taxon>
    </lineage>
</organism>
<reference evidence="4 5" key="2">
    <citation type="journal article" date="2014" name="BMC Genomics">
        <title>An improved genome of the model marine alga Ostreococcus tauri unfolds by assessing Illumina de novo assemblies.</title>
        <authorList>
            <person name="Blanc-Mathieu R."/>
            <person name="Verhelst B."/>
            <person name="Derelle E."/>
            <person name="Rombauts S."/>
            <person name="Bouget F.Y."/>
            <person name="Carre I."/>
            <person name="Chateau A."/>
            <person name="Eyre-Walker A."/>
            <person name="Grimsley N."/>
            <person name="Moreau H."/>
            <person name="Piegu B."/>
            <person name="Rivals E."/>
            <person name="Schackwitz W."/>
            <person name="Van de Peer Y."/>
            <person name="Piganeau G."/>
        </authorList>
    </citation>
    <scope>NUCLEOTIDE SEQUENCE [LARGE SCALE GENOMIC DNA]</scope>
    <source>
        <strain evidence="5">OTTH 0595 / CCAP 157/2 / RCC745</strain>
    </source>
</reference>
<dbReference type="PANTHER" id="PTHR11081">
    <property type="entry name" value="FLAP ENDONUCLEASE FAMILY MEMBER"/>
    <property type="match status" value="1"/>
</dbReference>
<dbReference type="InParanoid" id="A0A090MBJ3"/>
<evidence type="ECO:0000313" key="4">
    <source>
        <dbReference type="EMBL" id="CEG00954.1"/>
    </source>
</evidence>
<keyword evidence="5" id="KW-1185">Reference proteome</keyword>
<dbReference type="InterPro" id="IPR006084">
    <property type="entry name" value="XPG/Rad2"/>
</dbReference>
<dbReference type="Proteomes" id="UP000009170">
    <property type="component" value="Unassembled WGS sequence"/>
</dbReference>
<evidence type="ECO:0000259" key="3">
    <source>
        <dbReference type="SMART" id="SM00485"/>
    </source>
</evidence>